<proteinExistence type="predicted"/>
<evidence type="ECO:0000313" key="2">
    <source>
        <dbReference type="EMBL" id="RIY09315.1"/>
    </source>
</evidence>
<dbReference type="OrthoDB" id="9811177at2"/>
<dbReference type="Proteomes" id="UP000284250">
    <property type="component" value="Unassembled WGS sequence"/>
</dbReference>
<dbReference type="Gene3D" id="3.30.2010.10">
    <property type="entry name" value="Metalloproteases ('zincins'), catalytic domain"/>
    <property type="match status" value="1"/>
</dbReference>
<feature type="domain" description="YgjP-like metallopeptidase" evidence="1">
    <location>
        <begin position="82"/>
        <end position="291"/>
    </location>
</feature>
<gene>
    <name evidence="2" type="ORF">D0T11_12620</name>
</gene>
<keyword evidence="3" id="KW-1185">Reference proteome</keyword>
<dbReference type="InterPro" id="IPR053136">
    <property type="entry name" value="UTP_pyrophosphatase-like"/>
</dbReference>
<evidence type="ECO:0000313" key="3">
    <source>
        <dbReference type="Proteomes" id="UP000284250"/>
    </source>
</evidence>
<reference evidence="2 3" key="1">
    <citation type="submission" date="2019-01" db="EMBL/GenBank/DDBJ databases">
        <title>Hymenobacter humicola sp. nov., isolated from soils in Antarctica.</title>
        <authorList>
            <person name="Sedlacek I."/>
            <person name="Holochova P."/>
            <person name="Kralova S."/>
            <person name="Pantucek R."/>
            <person name="Stankova E."/>
            <person name="Vrbovska V."/>
            <person name="Kristofova L."/>
            <person name="Svec P."/>
            <person name="Busse H.-J."/>
        </authorList>
    </citation>
    <scope>NUCLEOTIDE SEQUENCE [LARGE SCALE GENOMIC DNA]</scope>
    <source>
        <strain evidence="2 3">CCM 8852</strain>
    </source>
</reference>
<dbReference type="CDD" id="cd07344">
    <property type="entry name" value="M48_yhfN_like"/>
    <property type="match status" value="1"/>
</dbReference>
<dbReference type="AlphaFoldDB" id="A0A418QVS2"/>
<dbReference type="EMBL" id="QYCN01000017">
    <property type="protein sequence ID" value="RIY09315.1"/>
    <property type="molecule type" value="Genomic_DNA"/>
</dbReference>
<protein>
    <submittedName>
        <fullName evidence="2">M48 family peptidase</fullName>
    </submittedName>
</protein>
<sequence length="303" mass="34374">MWPTPQITKRTADSIGIFKQQAASFELQASSRKLQAYFSSTRQAPNGRLTTEHTLAACSLPLEAQNMKIAGLEIDLVRQQMRSLRLTVYAGGRIRVSVPLQTPASVIEEFVQARRSWIEKHQQRFATREPAPQPRYEAGETVPYLGQAYELLVTPVAGRPGVVLLPESGQLRLSVPEGSTATQREAVLTVWYRQQMKQVLPALFAQWEPVVGRAAADWGIKQMRTRWGTCNIGARRVWLNLELIKRPLPCLEYVLVHELTHLHERLHNARFWGLMDQFMPDWRTHRAELNRVLLAPGAAPDAD</sequence>
<name>A0A418QVS2_9BACT</name>
<accession>A0A418QVS2</accession>
<dbReference type="InterPro" id="IPR002725">
    <property type="entry name" value="YgjP-like_metallopeptidase"/>
</dbReference>
<evidence type="ECO:0000259" key="1">
    <source>
        <dbReference type="Pfam" id="PF01863"/>
    </source>
</evidence>
<comment type="caution">
    <text evidence="2">The sequence shown here is derived from an EMBL/GenBank/DDBJ whole genome shotgun (WGS) entry which is preliminary data.</text>
</comment>
<dbReference type="PANTHER" id="PTHR30399">
    <property type="entry name" value="UNCHARACTERIZED PROTEIN YGJP"/>
    <property type="match status" value="1"/>
</dbReference>
<dbReference type="PANTHER" id="PTHR30399:SF1">
    <property type="entry name" value="UTP PYROPHOSPHATASE"/>
    <property type="match status" value="1"/>
</dbReference>
<dbReference type="Pfam" id="PF01863">
    <property type="entry name" value="YgjP-like"/>
    <property type="match status" value="1"/>
</dbReference>
<organism evidence="2 3">
    <name type="scientific">Hymenobacter rubripertinctus</name>
    <dbReference type="NCBI Taxonomy" id="2029981"/>
    <lineage>
        <taxon>Bacteria</taxon>
        <taxon>Pseudomonadati</taxon>
        <taxon>Bacteroidota</taxon>
        <taxon>Cytophagia</taxon>
        <taxon>Cytophagales</taxon>
        <taxon>Hymenobacteraceae</taxon>
        <taxon>Hymenobacter</taxon>
    </lineage>
</organism>